<organism evidence="1">
    <name type="scientific">Anguilla anguilla</name>
    <name type="common">European freshwater eel</name>
    <name type="synonym">Muraena anguilla</name>
    <dbReference type="NCBI Taxonomy" id="7936"/>
    <lineage>
        <taxon>Eukaryota</taxon>
        <taxon>Metazoa</taxon>
        <taxon>Chordata</taxon>
        <taxon>Craniata</taxon>
        <taxon>Vertebrata</taxon>
        <taxon>Euteleostomi</taxon>
        <taxon>Actinopterygii</taxon>
        <taxon>Neopterygii</taxon>
        <taxon>Teleostei</taxon>
        <taxon>Anguilliformes</taxon>
        <taxon>Anguillidae</taxon>
        <taxon>Anguilla</taxon>
    </lineage>
</organism>
<reference evidence="1" key="2">
    <citation type="journal article" date="2015" name="Fish Shellfish Immunol.">
        <title>Early steps in the European eel (Anguilla anguilla)-Vibrio vulnificus interaction in the gills: Role of the RtxA13 toxin.</title>
        <authorList>
            <person name="Callol A."/>
            <person name="Pajuelo D."/>
            <person name="Ebbesson L."/>
            <person name="Teles M."/>
            <person name="MacKenzie S."/>
            <person name="Amaro C."/>
        </authorList>
    </citation>
    <scope>NUCLEOTIDE SEQUENCE</scope>
</reference>
<protein>
    <submittedName>
        <fullName evidence="1">Uncharacterized protein</fullName>
    </submittedName>
</protein>
<dbReference type="AlphaFoldDB" id="A0A0E9WT59"/>
<proteinExistence type="predicted"/>
<name>A0A0E9WT59_ANGAN</name>
<reference evidence="1" key="1">
    <citation type="submission" date="2014-11" db="EMBL/GenBank/DDBJ databases">
        <authorList>
            <person name="Amaro Gonzalez C."/>
        </authorList>
    </citation>
    <scope>NUCLEOTIDE SEQUENCE</scope>
</reference>
<accession>A0A0E9WT59</accession>
<dbReference type="EMBL" id="GBXM01014968">
    <property type="protein sequence ID" value="JAH93609.1"/>
    <property type="molecule type" value="Transcribed_RNA"/>
</dbReference>
<evidence type="ECO:0000313" key="1">
    <source>
        <dbReference type="EMBL" id="JAH93609.1"/>
    </source>
</evidence>
<sequence>MQRKSSLRYRSSTINSIPECLALPSVGRVEAIQEVSPIPGVCPNPFLCCAFLLLLCRHFFLSPPFFSLLFQHLRSLLPCWPFGLKHNSLLFASLTMISAVGQCGPFLITRNQ</sequence>